<keyword evidence="1" id="KW-0175">Coiled coil</keyword>
<sequence>MSLTRRQRQSSIMSEKFAILNGELENHEKDLEFQQSQMEHASQREQAYRKQLLQYQAELLKFEKECEKKSSSGVWITGSEHEQLYMIRTSIERKIEGTKSALEIATETYQTERENRIANMRRIAEIKMAMLSLEKDMARLLSTMRKNVFVQCIDDIRHSRWRNVEPSLNHLYL</sequence>
<protein>
    <submittedName>
        <fullName evidence="2">Uncharacterized protein</fullName>
    </submittedName>
</protein>
<dbReference type="Proteomes" id="UP000612746">
    <property type="component" value="Unassembled WGS sequence"/>
</dbReference>
<accession>A0A8H7UNN1</accession>
<evidence type="ECO:0000313" key="3">
    <source>
        <dbReference type="Proteomes" id="UP000612746"/>
    </source>
</evidence>
<organism evidence="2 3">
    <name type="scientific">Umbelopsis vinacea</name>
    <dbReference type="NCBI Taxonomy" id="44442"/>
    <lineage>
        <taxon>Eukaryota</taxon>
        <taxon>Fungi</taxon>
        <taxon>Fungi incertae sedis</taxon>
        <taxon>Mucoromycota</taxon>
        <taxon>Mucoromycotina</taxon>
        <taxon>Umbelopsidomycetes</taxon>
        <taxon>Umbelopsidales</taxon>
        <taxon>Umbelopsidaceae</taxon>
        <taxon>Umbelopsis</taxon>
    </lineage>
</organism>
<dbReference type="EMBL" id="JAEPRA010000002">
    <property type="protein sequence ID" value="KAG2188392.1"/>
    <property type="molecule type" value="Genomic_DNA"/>
</dbReference>
<keyword evidence="3" id="KW-1185">Reference proteome</keyword>
<proteinExistence type="predicted"/>
<evidence type="ECO:0000256" key="1">
    <source>
        <dbReference type="SAM" id="Coils"/>
    </source>
</evidence>
<comment type="caution">
    <text evidence="2">The sequence shown here is derived from an EMBL/GenBank/DDBJ whole genome shotgun (WGS) entry which is preliminary data.</text>
</comment>
<dbReference type="AlphaFoldDB" id="A0A8H7UNN1"/>
<evidence type="ECO:0000313" key="2">
    <source>
        <dbReference type="EMBL" id="KAG2188392.1"/>
    </source>
</evidence>
<feature type="coiled-coil region" evidence="1">
    <location>
        <begin position="17"/>
        <end position="65"/>
    </location>
</feature>
<reference evidence="2" key="1">
    <citation type="submission" date="2020-12" db="EMBL/GenBank/DDBJ databases">
        <title>Metabolic potential, ecology and presence of endohyphal bacteria is reflected in genomic diversity of Mucoromycotina.</title>
        <authorList>
            <person name="Muszewska A."/>
            <person name="Okrasinska A."/>
            <person name="Steczkiewicz K."/>
            <person name="Drgas O."/>
            <person name="Orlowska M."/>
            <person name="Perlinska-Lenart U."/>
            <person name="Aleksandrzak-Piekarczyk T."/>
            <person name="Szatraj K."/>
            <person name="Zielenkiewicz U."/>
            <person name="Pilsyk S."/>
            <person name="Malc E."/>
            <person name="Mieczkowski P."/>
            <person name="Kruszewska J.S."/>
            <person name="Biernat P."/>
            <person name="Pawlowska J."/>
        </authorList>
    </citation>
    <scope>NUCLEOTIDE SEQUENCE</scope>
    <source>
        <strain evidence="2">WA0000051536</strain>
    </source>
</reference>
<dbReference type="OrthoDB" id="2355450at2759"/>
<name>A0A8H7UNN1_9FUNG</name>
<gene>
    <name evidence="2" type="ORF">INT44_001145</name>
</gene>